<dbReference type="InterPro" id="IPR050326">
    <property type="entry name" value="NAD_dep_DNA_ligaseB"/>
</dbReference>
<evidence type="ECO:0000259" key="9">
    <source>
        <dbReference type="PROSITE" id="PS50160"/>
    </source>
</evidence>
<evidence type="ECO:0000256" key="6">
    <source>
        <dbReference type="ARBA" id="ARBA00034003"/>
    </source>
</evidence>
<dbReference type="Gene3D" id="3.30.1490.70">
    <property type="match status" value="1"/>
</dbReference>
<evidence type="ECO:0000256" key="8">
    <source>
        <dbReference type="SAM" id="SignalP"/>
    </source>
</evidence>
<dbReference type="RefSeq" id="WP_341400826.1">
    <property type="nucleotide sequence ID" value="NZ_JBBUTI010000019.1"/>
</dbReference>
<keyword evidence="3" id="KW-0235">DNA replication</keyword>
<evidence type="ECO:0000313" key="11">
    <source>
        <dbReference type="Proteomes" id="UP001379945"/>
    </source>
</evidence>
<feature type="domain" description="ATP-dependent DNA ligase family profile" evidence="9">
    <location>
        <begin position="149"/>
        <end position="251"/>
    </location>
</feature>
<dbReference type="Pfam" id="PF01068">
    <property type="entry name" value="DNA_ligase_A_M"/>
    <property type="match status" value="1"/>
</dbReference>
<keyword evidence="11" id="KW-1185">Reference proteome</keyword>
<dbReference type="GO" id="GO:0003910">
    <property type="term" value="F:DNA ligase (ATP) activity"/>
    <property type="evidence" value="ECO:0007669"/>
    <property type="project" value="UniProtKB-EC"/>
</dbReference>
<feature type="signal peptide" evidence="8">
    <location>
        <begin position="1"/>
        <end position="21"/>
    </location>
</feature>
<evidence type="ECO:0000256" key="2">
    <source>
        <dbReference type="ARBA" id="ARBA00022598"/>
    </source>
</evidence>
<evidence type="ECO:0000313" key="10">
    <source>
        <dbReference type="EMBL" id="MEK8048516.1"/>
    </source>
</evidence>
<keyword evidence="5" id="KW-0234">DNA repair</keyword>
<evidence type="ECO:0000256" key="4">
    <source>
        <dbReference type="ARBA" id="ARBA00022763"/>
    </source>
</evidence>
<dbReference type="NCBIfam" id="NF006592">
    <property type="entry name" value="PRK09125.1"/>
    <property type="match status" value="1"/>
</dbReference>
<dbReference type="PANTHER" id="PTHR47810:SF1">
    <property type="entry name" value="DNA LIGASE B"/>
    <property type="match status" value="1"/>
</dbReference>
<keyword evidence="2 10" id="KW-0436">Ligase</keyword>
<feature type="region of interest" description="Disordered" evidence="7">
    <location>
        <begin position="26"/>
        <end position="45"/>
    </location>
</feature>
<dbReference type="SUPFAM" id="SSF56091">
    <property type="entry name" value="DNA ligase/mRNA capping enzyme, catalytic domain"/>
    <property type="match status" value="1"/>
</dbReference>
<dbReference type="SUPFAM" id="SSF50249">
    <property type="entry name" value="Nucleic acid-binding proteins"/>
    <property type="match status" value="1"/>
</dbReference>
<keyword evidence="8" id="KW-0732">Signal</keyword>
<dbReference type="InterPro" id="IPR029319">
    <property type="entry name" value="DNA_ligase_OB"/>
</dbReference>
<organism evidence="10 11">
    <name type="scientific">Ideonella margarita</name>
    <dbReference type="NCBI Taxonomy" id="2984191"/>
    <lineage>
        <taxon>Bacteria</taxon>
        <taxon>Pseudomonadati</taxon>
        <taxon>Pseudomonadota</taxon>
        <taxon>Betaproteobacteria</taxon>
        <taxon>Burkholderiales</taxon>
        <taxon>Sphaerotilaceae</taxon>
        <taxon>Ideonella</taxon>
    </lineage>
</organism>
<dbReference type="Gene3D" id="3.30.470.30">
    <property type="entry name" value="DNA ligase/mRNA capping enzyme"/>
    <property type="match status" value="1"/>
</dbReference>
<evidence type="ECO:0000256" key="5">
    <source>
        <dbReference type="ARBA" id="ARBA00023204"/>
    </source>
</evidence>
<dbReference type="CDD" id="cd08041">
    <property type="entry name" value="OBF_kDNA_ligase_like"/>
    <property type="match status" value="1"/>
</dbReference>
<dbReference type="EMBL" id="JBBUTI010000019">
    <property type="protein sequence ID" value="MEK8048516.1"/>
    <property type="molecule type" value="Genomic_DNA"/>
</dbReference>
<dbReference type="Gene3D" id="2.40.50.140">
    <property type="entry name" value="Nucleic acid-binding proteins"/>
    <property type="match status" value="1"/>
</dbReference>
<dbReference type="CDD" id="cd07896">
    <property type="entry name" value="Adenylation_kDNA_ligase_like"/>
    <property type="match status" value="1"/>
</dbReference>
<comment type="cofactor">
    <cofactor evidence="1">
        <name>a divalent metal cation</name>
        <dbReference type="ChEBI" id="CHEBI:60240"/>
    </cofactor>
</comment>
<dbReference type="Proteomes" id="UP001379945">
    <property type="component" value="Unassembled WGS sequence"/>
</dbReference>
<dbReference type="PANTHER" id="PTHR47810">
    <property type="entry name" value="DNA LIGASE"/>
    <property type="match status" value="1"/>
</dbReference>
<feature type="chain" id="PRO_5046317052" evidence="8">
    <location>
        <begin position="22"/>
        <end position="302"/>
    </location>
</feature>
<evidence type="ECO:0000256" key="1">
    <source>
        <dbReference type="ARBA" id="ARBA00001968"/>
    </source>
</evidence>
<gene>
    <name evidence="10" type="ORF">AACH00_19355</name>
</gene>
<dbReference type="PROSITE" id="PS50160">
    <property type="entry name" value="DNA_LIGASE_A3"/>
    <property type="match status" value="1"/>
</dbReference>
<sequence length="302" mass="32447">MPRIRLLLPMFSAVLPTLGLAALPTPASGADGAPPPTQAPQAASLPPALQLPREASLSVDPSGHLVSEKLDGVRAWWNGTELRSRGGLRINAPAWWLAALPREPLDGELWLGRGRFDETSALVRRGEPTDAAWHDLRFMVFDAPTHAGPFAQRVAHLQALLPDAGNGPAHAVAHRTFTTNRALRTWLDEVVAAGGEGLVLHAAAAPWQPGRQAHLLKLKPVQDADVIVIGHRPGKGRWQGQLGALTVRNADGQVFHVGSGLSDAQRRQAPPVGTTVSIRWRGLTATGLPRFATLWRVREAGW</sequence>
<evidence type="ECO:0000256" key="3">
    <source>
        <dbReference type="ARBA" id="ARBA00022705"/>
    </source>
</evidence>
<accession>A0ABU9CA32</accession>
<comment type="caution">
    <text evidence="10">The sequence shown here is derived from an EMBL/GenBank/DDBJ whole genome shotgun (WGS) entry which is preliminary data.</text>
</comment>
<dbReference type="EC" id="6.5.1.1" evidence="10"/>
<name>A0ABU9CA32_9BURK</name>
<evidence type="ECO:0000256" key="7">
    <source>
        <dbReference type="SAM" id="MobiDB-lite"/>
    </source>
</evidence>
<reference evidence="10 11" key="1">
    <citation type="submission" date="2024-04" db="EMBL/GenBank/DDBJ databases">
        <title>Novel species of the genus Ideonella isolated from streams.</title>
        <authorList>
            <person name="Lu H."/>
        </authorList>
    </citation>
    <scope>NUCLEOTIDE SEQUENCE [LARGE SCALE GENOMIC DNA]</scope>
    <source>
        <strain evidence="10 11">LYT19W</strain>
    </source>
</reference>
<dbReference type="InterPro" id="IPR012310">
    <property type="entry name" value="DNA_ligase_ATP-dep_cent"/>
</dbReference>
<keyword evidence="4" id="KW-0227">DNA damage</keyword>
<dbReference type="InterPro" id="IPR012340">
    <property type="entry name" value="NA-bd_OB-fold"/>
</dbReference>
<comment type="catalytic activity">
    <reaction evidence="6">
        <text>ATP + (deoxyribonucleotide)n-3'-hydroxyl + 5'-phospho-(deoxyribonucleotide)m = (deoxyribonucleotide)n+m + AMP + diphosphate.</text>
        <dbReference type="EC" id="6.5.1.1"/>
    </reaction>
</comment>
<dbReference type="Pfam" id="PF14743">
    <property type="entry name" value="DNA_ligase_OB_2"/>
    <property type="match status" value="1"/>
</dbReference>
<protein>
    <submittedName>
        <fullName evidence="10">DNA ligase</fullName>
        <ecNumber evidence="10">6.5.1.1</ecNumber>
    </submittedName>
</protein>
<proteinExistence type="predicted"/>